<feature type="transmembrane region" description="Helical" evidence="12">
    <location>
        <begin position="12"/>
        <end position="28"/>
    </location>
</feature>
<evidence type="ECO:0000256" key="4">
    <source>
        <dbReference type="ARBA" id="ARBA00022475"/>
    </source>
</evidence>
<evidence type="ECO:0000256" key="8">
    <source>
        <dbReference type="ARBA" id="ARBA00022982"/>
    </source>
</evidence>
<keyword evidence="7" id="KW-0479">Metal-binding</keyword>
<keyword evidence="5" id="KW-0349">Heme</keyword>
<keyword evidence="6 12" id="KW-0812">Transmembrane</keyword>
<dbReference type="InterPro" id="IPR003317">
    <property type="entry name" value="Cyt-d_oxidase_su2"/>
</dbReference>
<feature type="transmembrane region" description="Helical" evidence="12">
    <location>
        <begin position="121"/>
        <end position="140"/>
    </location>
</feature>
<feature type="transmembrane region" description="Helical" evidence="12">
    <location>
        <begin position="203"/>
        <end position="223"/>
    </location>
</feature>
<feature type="transmembrane region" description="Helical" evidence="12">
    <location>
        <begin position="255"/>
        <end position="281"/>
    </location>
</feature>
<reference evidence="14" key="1">
    <citation type="journal article" date="2019" name="Int. J. Syst. Evol. Microbiol.">
        <title>The Global Catalogue of Microorganisms (GCM) 10K type strain sequencing project: providing services to taxonomists for standard genome sequencing and annotation.</title>
        <authorList>
            <consortium name="The Broad Institute Genomics Platform"/>
            <consortium name="The Broad Institute Genome Sequencing Center for Infectious Disease"/>
            <person name="Wu L."/>
            <person name="Ma J."/>
        </authorList>
    </citation>
    <scope>NUCLEOTIDE SEQUENCE [LARGE SCALE GENOMIC DNA]</scope>
    <source>
        <strain evidence="14">JCM 11650</strain>
    </source>
</reference>
<keyword evidence="4" id="KW-1003">Cell membrane</keyword>
<accession>A0ABW4PZX7</accession>
<keyword evidence="3" id="KW-0813">Transport</keyword>
<proteinExistence type="inferred from homology"/>
<gene>
    <name evidence="13" type="primary">cydB</name>
    <name evidence="13" type="ORF">ACFSDA_13400</name>
</gene>
<sequence length="360" mass="39495">MDPLLAPTGLQIAWFALIALLFGVYFVLEGFDFGVQMNVGTLARDDHERHTLLSTIHPVWDGNQVWIITGAAAIFAAFPEWYATLFSGFYPVLLLLLFSLIVRVVAFTYRDARPGDAWRRAWDGIHVATGFLPPFLWGIVLGDVVAGVEIDQNRWVVTSAAGLLQPFALLAGVVLVLLFWLHGSHYLTLKLQGDLRERARRRARLLMLPALLGGAALLLWYQLAYSHQSWTWAPLLAAALALVGTLLAQRGRREGLTLVGTGVAILAAAATLFGGLFPYVMPSTGLEGTGLTVAGSSSTPHTLTIMLVVTCILVPVILVYQSWAYWVFRHRLNEDGSTRATVKPLAARLAEGHRRAFEAE</sequence>
<dbReference type="PANTHER" id="PTHR43141:SF5">
    <property type="entry name" value="CYTOCHROME BD-I UBIQUINOL OXIDASE SUBUNIT 2"/>
    <property type="match status" value="1"/>
</dbReference>
<feature type="transmembrane region" description="Helical" evidence="12">
    <location>
        <begin position="160"/>
        <end position="182"/>
    </location>
</feature>
<keyword evidence="9 12" id="KW-1133">Transmembrane helix</keyword>
<comment type="caution">
    <text evidence="13">The sequence shown here is derived from an EMBL/GenBank/DDBJ whole genome shotgun (WGS) entry which is preliminary data.</text>
</comment>
<evidence type="ECO:0000256" key="10">
    <source>
        <dbReference type="ARBA" id="ARBA00023004"/>
    </source>
</evidence>
<feature type="transmembrane region" description="Helical" evidence="12">
    <location>
        <begin position="65"/>
        <end position="83"/>
    </location>
</feature>
<dbReference type="PANTHER" id="PTHR43141">
    <property type="entry name" value="CYTOCHROME BD2 SUBUNIT II"/>
    <property type="match status" value="1"/>
</dbReference>
<evidence type="ECO:0000256" key="3">
    <source>
        <dbReference type="ARBA" id="ARBA00022448"/>
    </source>
</evidence>
<dbReference type="Pfam" id="PF02322">
    <property type="entry name" value="Cyt_bd_oxida_II"/>
    <property type="match status" value="1"/>
</dbReference>
<keyword evidence="10" id="KW-0408">Iron</keyword>
<evidence type="ECO:0000313" key="13">
    <source>
        <dbReference type="EMBL" id="MFD1836063.1"/>
    </source>
</evidence>
<dbReference type="PIRSF" id="PIRSF000267">
    <property type="entry name" value="Cyt_oxidse_sub2"/>
    <property type="match status" value="1"/>
</dbReference>
<evidence type="ECO:0000256" key="11">
    <source>
        <dbReference type="ARBA" id="ARBA00023136"/>
    </source>
</evidence>
<evidence type="ECO:0000313" key="14">
    <source>
        <dbReference type="Proteomes" id="UP001597280"/>
    </source>
</evidence>
<dbReference type="Proteomes" id="UP001597280">
    <property type="component" value="Unassembled WGS sequence"/>
</dbReference>
<keyword evidence="11 12" id="KW-0472">Membrane</keyword>
<keyword evidence="8" id="KW-0249">Electron transport</keyword>
<evidence type="ECO:0000256" key="6">
    <source>
        <dbReference type="ARBA" id="ARBA00022692"/>
    </source>
</evidence>
<evidence type="ECO:0000256" key="9">
    <source>
        <dbReference type="ARBA" id="ARBA00022989"/>
    </source>
</evidence>
<organism evidence="13 14">
    <name type="scientific">Brachybacterium rhamnosum</name>
    <dbReference type="NCBI Taxonomy" id="173361"/>
    <lineage>
        <taxon>Bacteria</taxon>
        <taxon>Bacillati</taxon>
        <taxon>Actinomycetota</taxon>
        <taxon>Actinomycetes</taxon>
        <taxon>Micrococcales</taxon>
        <taxon>Dermabacteraceae</taxon>
        <taxon>Brachybacterium</taxon>
    </lineage>
</organism>
<feature type="transmembrane region" description="Helical" evidence="12">
    <location>
        <begin position="89"/>
        <end position="109"/>
    </location>
</feature>
<comment type="subcellular location">
    <subcellularLocation>
        <location evidence="1">Cell membrane</location>
        <topology evidence="1">Multi-pass membrane protein</topology>
    </subcellularLocation>
</comment>
<keyword evidence="14" id="KW-1185">Reference proteome</keyword>
<protein>
    <submittedName>
        <fullName evidence="13">Cytochrome d ubiquinol oxidase subunit II</fullName>
    </submittedName>
</protein>
<feature type="transmembrane region" description="Helical" evidence="12">
    <location>
        <begin position="301"/>
        <end position="320"/>
    </location>
</feature>
<feature type="transmembrane region" description="Helical" evidence="12">
    <location>
        <begin position="229"/>
        <end position="248"/>
    </location>
</feature>
<dbReference type="RefSeq" id="WP_343905340.1">
    <property type="nucleotide sequence ID" value="NZ_BAAAIS010000003.1"/>
</dbReference>
<evidence type="ECO:0000256" key="1">
    <source>
        <dbReference type="ARBA" id="ARBA00004651"/>
    </source>
</evidence>
<comment type="similarity">
    <text evidence="2">Belongs to the cytochrome ubiquinol oxidase subunit 2 family.</text>
</comment>
<evidence type="ECO:0000256" key="12">
    <source>
        <dbReference type="SAM" id="Phobius"/>
    </source>
</evidence>
<evidence type="ECO:0000256" key="5">
    <source>
        <dbReference type="ARBA" id="ARBA00022617"/>
    </source>
</evidence>
<name>A0ABW4PZX7_9MICO</name>
<evidence type="ECO:0000256" key="2">
    <source>
        <dbReference type="ARBA" id="ARBA00007543"/>
    </source>
</evidence>
<dbReference type="EMBL" id="JBHUFL010000003">
    <property type="protein sequence ID" value="MFD1836063.1"/>
    <property type="molecule type" value="Genomic_DNA"/>
</dbReference>
<dbReference type="NCBIfam" id="TIGR00203">
    <property type="entry name" value="cydB"/>
    <property type="match status" value="1"/>
</dbReference>
<evidence type="ECO:0000256" key="7">
    <source>
        <dbReference type="ARBA" id="ARBA00022723"/>
    </source>
</evidence>